<gene>
    <name evidence="2" type="ORF">E2C01_011707</name>
</gene>
<evidence type="ECO:0000256" key="1">
    <source>
        <dbReference type="SAM" id="MobiDB-lite"/>
    </source>
</evidence>
<comment type="caution">
    <text evidence="2">The sequence shown here is derived from an EMBL/GenBank/DDBJ whole genome shotgun (WGS) entry which is preliminary data.</text>
</comment>
<dbReference type="Proteomes" id="UP000324222">
    <property type="component" value="Unassembled WGS sequence"/>
</dbReference>
<keyword evidence="3" id="KW-1185">Reference proteome</keyword>
<accession>A0A5B7DBS2</accession>
<proteinExistence type="predicted"/>
<name>A0A5B7DBS2_PORTR</name>
<dbReference type="AlphaFoldDB" id="A0A5B7DBS2"/>
<protein>
    <submittedName>
        <fullName evidence="2">Uncharacterized protein</fullName>
    </submittedName>
</protein>
<reference evidence="2 3" key="1">
    <citation type="submission" date="2019-05" db="EMBL/GenBank/DDBJ databases">
        <title>Another draft genome of Portunus trituberculatus and its Hox gene families provides insights of decapod evolution.</title>
        <authorList>
            <person name="Jeong J.-H."/>
            <person name="Song I."/>
            <person name="Kim S."/>
            <person name="Choi T."/>
            <person name="Kim D."/>
            <person name="Ryu S."/>
            <person name="Kim W."/>
        </authorList>
    </citation>
    <scope>NUCLEOTIDE SEQUENCE [LARGE SCALE GENOMIC DNA]</scope>
    <source>
        <tissue evidence="2">Muscle</tissue>
    </source>
</reference>
<evidence type="ECO:0000313" key="3">
    <source>
        <dbReference type="Proteomes" id="UP000324222"/>
    </source>
</evidence>
<evidence type="ECO:0000313" key="2">
    <source>
        <dbReference type="EMBL" id="MPC18812.1"/>
    </source>
</evidence>
<feature type="region of interest" description="Disordered" evidence="1">
    <location>
        <begin position="1"/>
        <end position="43"/>
    </location>
</feature>
<organism evidence="2 3">
    <name type="scientific">Portunus trituberculatus</name>
    <name type="common">Swimming crab</name>
    <name type="synonym">Neptunus trituberculatus</name>
    <dbReference type="NCBI Taxonomy" id="210409"/>
    <lineage>
        <taxon>Eukaryota</taxon>
        <taxon>Metazoa</taxon>
        <taxon>Ecdysozoa</taxon>
        <taxon>Arthropoda</taxon>
        <taxon>Crustacea</taxon>
        <taxon>Multicrustacea</taxon>
        <taxon>Malacostraca</taxon>
        <taxon>Eumalacostraca</taxon>
        <taxon>Eucarida</taxon>
        <taxon>Decapoda</taxon>
        <taxon>Pleocyemata</taxon>
        <taxon>Brachyura</taxon>
        <taxon>Eubrachyura</taxon>
        <taxon>Portunoidea</taxon>
        <taxon>Portunidae</taxon>
        <taxon>Portuninae</taxon>
        <taxon>Portunus</taxon>
    </lineage>
</organism>
<dbReference type="EMBL" id="VSRR010000712">
    <property type="protein sequence ID" value="MPC18812.1"/>
    <property type="molecule type" value="Genomic_DNA"/>
</dbReference>
<sequence>MQQGGNGEELEGRLRPLDLPPQQPPQVLGWSTASGREDSPRTTKLSVPKMLVSFTLFSSTKE</sequence>